<reference evidence="3 4" key="1">
    <citation type="submission" date="2020-07" db="EMBL/GenBank/DDBJ databases">
        <title>Sequencing the genomes of 1000 actinobacteria strains.</title>
        <authorList>
            <person name="Klenk H.-P."/>
        </authorList>
    </citation>
    <scope>NUCLEOTIDE SEQUENCE [LARGE SCALE GENOMIC DNA]</scope>
    <source>
        <strain evidence="3 4">DSM 45763</strain>
    </source>
</reference>
<organism evidence="3 4">
    <name type="scientific">Streptosporangium sandarakinum</name>
    <dbReference type="NCBI Taxonomy" id="1260955"/>
    <lineage>
        <taxon>Bacteria</taxon>
        <taxon>Bacillati</taxon>
        <taxon>Actinomycetota</taxon>
        <taxon>Actinomycetes</taxon>
        <taxon>Streptosporangiales</taxon>
        <taxon>Streptosporangiaceae</taxon>
        <taxon>Streptosporangium</taxon>
    </lineage>
</organism>
<feature type="compositionally biased region" description="Basic and acidic residues" evidence="2">
    <location>
        <begin position="312"/>
        <end position="322"/>
    </location>
</feature>
<evidence type="ECO:0000313" key="3">
    <source>
        <dbReference type="EMBL" id="NYF38090.1"/>
    </source>
</evidence>
<keyword evidence="1" id="KW-0175">Coiled coil</keyword>
<evidence type="ECO:0000256" key="2">
    <source>
        <dbReference type="SAM" id="MobiDB-lite"/>
    </source>
</evidence>
<evidence type="ECO:0000256" key="1">
    <source>
        <dbReference type="SAM" id="Coils"/>
    </source>
</evidence>
<keyword evidence="4" id="KW-1185">Reference proteome</keyword>
<dbReference type="Gene3D" id="3.60.10.10">
    <property type="entry name" value="Endonuclease/exonuclease/phosphatase"/>
    <property type="match status" value="1"/>
</dbReference>
<dbReference type="AlphaFoldDB" id="A0A852UQ12"/>
<feature type="coiled-coil region" evidence="1">
    <location>
        <begin position="146"/>
        <end position="173"/>
    </location>
</feature>
<dbReference type="EMBL" id="JACCCO010000001">
    <property type="protein sequence ID" value="NYF38090.1"/>
    <property type="molecule type" value="Genomic_DNA"/>
</dbReference>
<name>A0A852UQ12_9ACTN</name>
<dbReference type="InterPro" id="IPR036691">
    <property type="entry name" value="Endo/exonu/phosph_ase_sf"/>
</dbReference>
<dbReference type="RefSeq" id="WP_179817896.1">
    <property type="nucleotide sequence ID" value="NZ_JACCCO010000001.1"/>
</dbReference>
<comment type="caution">
    <text evidence="3">The sequence shown here is derived from an EMBL/GenBank/DDBJ whole genome shotgun (WGS) entry which is preliminary data.</text>
</comment>
<gene>
    <name evidence="3" type="ORF">HDA43_000249</name>
</gene>
<dbReference type="Proteomes" id="UP000576393">
    <property type="component" value="Unassembled WGS sequence"/>
</dbReference>
<proteinExistence type="predicted"/>
<sequence length="335" mass="36566">MTEPDPITTADLWDLKTDPARLDILAGTWRGLGAEVGSAEGLINDAAHAVFSKENWTGDTAASFNDHRKRLTADVERFGRWAANVADLLSYTATVLRVQQGLLDDERRKLSAVPMVTGLDSLTFRPRDAGQASLVTGAISVAQEIRDRVDEVLAEKKRDMNFYENQFELIAKEWKPRTLRLLNLNIGQGAGNSPGDSSGTDSGDIPGIAQVIADQDADVATIQEVFRHNTFDLEEELEERTGDNWEVRFEEASKKYHASDDWPIIGDVINAPFGNAVLVREGDVIEGAGDNEKVKLDVDGGSITVPANEPGAGDRRIDDGEGRSAAGTEVRIRPR</sequence>
<feature type="region of interest" description="Disordered" evidence="2">
    <location>
        <begin position="296"/>
        <end position="335"/>
    </location>
</feature>
<protein>
    <submittedName>
        <fullName evidence="3">Uncharacterized protein</fullName>
    </submittedName>
</protein>
<accession>A0A852UQ12</accession>
<evidence type="ECO:0000313" key="4">
    <source>
        <dbReference type="Proteomes" id="UP000576393"/>
    </source>
</evidence>
<dbReference type="SUPFAM" id="SSF56219">
    <property type="entry name" value="DNase I-like"/>
    <property type="match status" value="1"/>
</dbReference>